<sequence>MLKSRLLRSDEHARFVAFNKTNSGAPIPAGYLDRATIRIFYRANDPDRWVAAYVVNTTVDFRYLSVLELEKKTDLLAQHRLRESDLVEITLLCRDRSLDWPAIDREWYYLNSIIDALRTGRRVVLGGTTREDLRQAQMQILDSLLHEGELNMFGQTKSGWLFYATRTRVLGNVARRAMAGATQRFWIVVSKLAGRRVGSLPNS</sequence>
<protein>
    <submittedName>
        <fullName evidence="1">Uncharacterized protein</fullName>
    </submittedName>
</protein>
<reference evidence="1 2" key="1">
    <citation type="submission" date="2016-01" db="EMBL/GenBank/DDBJ databases">
        <authorList>
            <person name="Oliw E.H."/>
        </authorList>
    </citation>
    <scope>NUCLEOTIDE SEQUENCE [LARGE SCALE GENOMIC DNA]</scope>
    <source>
        <strain evidence="1 2">DY10</strain>
    </source>
</reference>
<dbReference type="RefSeq" id="WP_077129988.1">
    <property type="nucleotide sequence ID" value="NZ_CP014263.1"/>
</dbReference>
<organism evidence="1 2">
    <name type="scientific">Spirosoma montaniterrae</name>
    <dbReference type="NCBI Taxonomy" id="1178516"/>
    <lineage>
        <taxon>Bacteria</taxon>
        <taxon>Pseudomonadati</taxon>
        <taxon>Bacteroidota</taxon>
        <taxon>Cytophagia</taxon>
        <taxon>Cytophagales</taxon>
        <taxon>Cytophagaceae</taxon>
        <taxon>Spirosoma</taxon>
    </lineage>
</organism>
<gene>
    <name evidence="1" type="ORF">AWR27_03850</name>
</gene>
<keyword evidence="2" id="KW-1185">Reference proteome</keyword>
<dbReference type="EMBL" id="CP014263">
    <property type="protein sequence ID" value="AQG78549.1"/>
    <property type="molecule type" value="Genomic_DNA"/>
</dbReference>
<evidence type="ECO:0000313" key="1">
    <source>
        <dbReference type="EMBL" id="AQG78549.1"/>
    </source>
</evidence>
<name>A0A1P9WT52_9BACT</name>
<dbReference type="Proteomes" id="UP000187941">
    <property type="component" value="Chromosome"/>
</dbReference>
<evidence type="ECO:0000313" key="2">
    <source>
        <dbReference type="Proteomes" id="UP000187941"/>
    </source>
</evidence>
<dbReference type="OrthoDB" id="942108at2"/>
<proteinExistence type="predicted"/>
<dbReference type="AlphaFoldDB" id="A0A1P9WT52"/>
<dbReference type="KEGG" id="smon:AWR27_03850"/>
<accession>A0A1P9WT52</accession>
<dbReference type="STRING" id="1178516.AWR27_03850"/>